<protein>
    <submittedName>
        <fullName evidence="7">DUF4149 domain-containing protein</fullName>
    </submittedName>
</protein>
<accession>A0A3D8J0Y0</accession>
<dbReference type="AlphaFoldDB" id="A0A3D8J0Y0"/>
<evidence type="ECO:0000256" key="1">
    <source>
        <dbReference type="ARBA" id="ARBA00004370"/>
    </source>
</evidence>
<evidence type="ECO:0000256" key="2">
    <source>
        <dbReference type="ARBA" id="ARBA00022692"/>
    </source>
</evidence>
<evidence type="ECO:0000256" key="5">
    <source>
        <dbReference type="SAM" id="Phobius"/>
    </source>
</evidence>
<feature type="transmembrane region" description="Helical" evidence="5">
    <location>
        <begin position="126"/>
        <end position="144"/>
    </location>
</feature>
<dbReference type="GO" id="GO:0016020">
    <property type="term" value="C:membrane"/>
    <property type="evidence" value="ECO:0007669"/>
    <property type="project" value="UniProtKB-SubCell"/>
</dbReference>
<name>A0A3D8J0Y0_9HELI</name>
<evidence type="ECO:0000256" key="4">
    <source>
        <dbReference type="ARBA" id="ARBA00023136"/>
    </source>
</evidence>
<dbReference type="OrthoDB" id="5362812at2"/>
<proteinExistence type="predicted"/>
<dbReference type="RefSeq" id="WP_115569345.1">
    <property type="nucleotide sequence ID" value="NZ_NXLV01000004.1"/>
</dbReference>
<feature type="domain" description="TMEM205-like" evidence="6">
    <location>
        <begin position="8"/>
        <end position="106"/>
    </location>
</feature>
<evidence type="ECO:0000313" key="8">
    <source>
        <dbReference type="Proteomes" id="UP000257045"/>
    </source>
</evidence>
<keyword evidence="8" id="KW-1185">Reference proteome</keyword>
<sequence length="153" mass="17771">MRLLYQFLLASLIGVELTLGVLVAPIIFYPQKVGIETLSLFQSGLLMGRLFEKMGYILLGVSFVSVVFEFFSLPKHFFRFTLSLLIALLSCVFVFYFSDFILHAQSLGENATQTQEFKDIHQWSELTLKSIVALQLLLFFLPFYNRRKYEKVY</sequence>
<evidence type="ECO:0000313" key="7">
    <source>
        <dbReference type="EMBL" id="RDU71199.1"/>
    </source>
</evidence>
<dbReference type="InterPro" id="IPR025423">
    <property type="entry name" value="TMEM205-like"/>
</dbReference>
<feature type="transmembrane region" description="Helical" evidence="5">
    <location>
        <begin position="7"/>
        <end position="29"/>
    </location>
</feature>
<keyword evidence="4 5" id="KW-0472">Membrane</keyword>
<evidence type="ECO:0000259" key="6">
    <source>
        <dbReference type="Pfam" id="PF13664"/>
    </source>
</evidence>
<keyword evidence="3 5" id="KW-1133">Transmembrane helix</keyword>
<dbReference type="Pfam" id="PF13664">
    <property type="entry name" value="DUF4149"/>
    <property type="match status" value="1"/>
</dbReference>
<keyword evidence="2 5" id="KW-0812">Transmembrane</keyword>
<comment type="subcellular location">
    <subcellularLocation>
        <location evidence="1">Membrane</location>
    </subcellularLocation>
</comment>
<dbReference type="EMBL" id="NXLV01000004">
    <property type="protein sequence ID" value="RDU71199.1"/>
    <property type="molecule type" value="Genomic_DNA"/>
</dbReference>
<reference evidence="7 8" key="1">
    <citation type="submission" date="2018-04" db="EMBL/GenBank/DDBJ databases">
        <title>Novel Campyloabacter and Helicobacter Species and Strains.</title>
        <authorList>
            <person name="Mannion A.J."/>
            <person name="Shen Z."/>
            <person name="Fox J.G."/>
        </authorList>
    </citation>
    <scope>NUCLEOTIDE SEQUENCE [LARGE SCALE GENOMIC DNA]</scope>
    <source>
        <strain evidence="7 8">MIT 04-9366</strain>
    </source>
</reference>
<organism evidence="7 8">
    <name type="scientific">Helicobacter brantae</name>
    <dbReference type="NCBI Taxonomy" id="375927"/>
    <lineage>
        <taxon>Bacteria</taxon>
        <taxon>Pseudomonadati</taxon>
        <taxon>Campylobacterota</taxon>
        <taxon>Epsilonproteobacteria</taxon>
        <taxon>Campylobacterales</taxon>
        <taxon>Helicobacteraceae</taxon>
        <taxon>Helicobacter</taxon>
    </lineage>
</organism>
<dbReference type="Proteomes" id="UP000257045">
    <property type="component" value="Unassembled WGS sequence"/>
</dbReference>
<feature type="transmembrane region" description="Helical" evidence="5">
    <location>
        <begin position="54"/>
        <end position="73"/>
    </location>
</feature>
<comment type="caution">
    <text evidence="7">The sequence shown here is derived from an EMBL/GenBank/DDBJ whole genome shotgun (WGS) entry which is preliminary data.</text>
</comment>
<gene>
    <name evidence="7" type="ORF">CQA58_03545</name>
</gene>
<evidence type="ECO:0000256" key="3">
    <source>
        <dbReference type="ARBA" id="ARBA00022989"/>
    </source>
</evidence>
<feature type="transmembrane region" description="Helical" evidence="5">
    <location>
        <begin position="80"/>
        <end position="98"/>
    </location>
</feature>